<reference evidence="2" key="2">
    <citation type="submission" date="2025-05" db="UniProtKB">
        <authorList>
            <consortium name="Ensembl"/>
        </authorList>
    </citation>
    <scope>IDENTIFICATION</scope>
</reference>
<dbReference type="Proteomes" id="UP000694402">
    <property type="component" value="Unassembled WGS sequence"/>
</dbReference>
<evidence type="ECO:0000313" key="2">
    <source>
        <dbReference type="Ensembl" id="ENSOTSP00005115293.1"/>
    </source>
</evidence>
<feature type="compositionally biased region" description="Low complexity" evidence="1">
    <location>
        <begin position="158"/>
        <end position="168"/>
    </location>
</feature>
<accession>A0AAZ3PGK6</accession>
<dbReference type="GO" id="GO:0000932">
    <property type="term" value="C:P-body"/>
    <property type="evidence" value="ECO:0007669"/>
    <property type="project" value="TreeGrafter"/>
</dbReference>
<feature type="compositionally biased region" description="Polar residues" evidence="1">
    <location>
        <begin position="41"/>
        <end position="59"/>
    </location>
</feature>
<evidence type="ECO:0000256" key="1">
    <source>
        <dbReference type="SAM" id="MobiDB-lite"/>
    </source>
</evidence>
<dbReference type="InterPro" id="IPR052068">
    <property type="entry name" value="GW182_domain"/>
</dbReference>
<dbReference type="GO" id="GO:0060213">
    <property type="term" value="P:positive regulation of nuclear-transcribed mRNA poly(A) tail shortening"/>
    <property type="evidence" value="ECO:0007669"/>
    <property type="project" value="TreeGrafter"/>
</dbReference>
<proteinExistence type="predicted"/>
<dbReference type="GO" id="GO:0035195">
    <property type="term" value="P:miRNA-mediated post-transcriptional gene silencing"/>
    <property type="evidence" value="ECO:0007669"/>
    <property type="project" value="TreeGrafter"/>
</dbReference>
<evidence type="ECO:0000313" key="3">
    <source>
        <dbReference type="Proteomes" id="UP000694402"/>
    </source>
</evidence>
<dbReference type="PANTHER" id="PTHR13020:SF25">
    <property type="entry name" value="PROTEIN GAWKY"/>
    <property type="match status" value="1"/>
</dbReference>
<name>A0AAZ3PGK6_ONCTS</name>
<feature type="compositionally biased region" description="Polar residues" evidence="1">
    <location>
        <begin position="1"/>
        <end position="12"/>
    </location>
</feature>
<reference evidence="3" key="1">
    <citation type="journal article" date="2018" name="PLoS ONE">
        <title>Chinook salmon (Oncorhynchus tshawytscha) genome and transcriptome.</title>
        <authorList>
            <person name="Christensen K.A."/>
            <person name="Leong J.S."/>
            <person name="Sakhrani D."/>
            <person name="Biagi C.A."/>
            <person name="Minkley D.R."/>
            <person name="Withler R.E."/>
            <person name="Rondeau E.B."/>
            <person name="Koop B.F."/>
            <person name="Devlin R.H."/>
        </authorList>
    </citation>
    <scope>NUCLEOTIDE SEQUENCE [LARGE SCALE GENOMIC DNA]</scope>
</reference>
<sequence length="474" mass="47278">MDTDSASSSGGSERNLVTAMTSSSPPPPPGTKGNGGRNGNHFSPLTNGSVPPGSSNNIIMCNGPAKGPNDASAPADGSHGNKPSPWASANGAGLTPGTLNPKVNHSAWPGPQGPSGCKIVQQGGSLGWGGTQPDSLSLSEQPQRLLLNDTTVKTRHLNTTNGPNNTTNAIDTSSLPNSTGGSVHRNESGSGLRSWGAGGGGGDQLSNGTLSGAQHPHSEGLAGGFSKPWGASGPGDTVNGQGHGQPSPAAAVYNSKTNSKAPVGRWDSASPHNLGTGGGASNGNGLGPAGIPRPWAASSNRQPPNGEWSSLPGNKSQDSGDGRKSGGGANGWKSLEDDALRMGGGGGGVQGPASVGASGSSEGSGESSGGPSLDRDRNDPCRQGPLPGSTQVLFCSDVDPRVLCNTGWGQTPVRQDTAWDVTSPVPRPDDRKPSNVGPGWGSKSHAARSHTSSSGGWRWEEGAARAQSQEGLAG</sequence>
<protein>
    <submittedName>
        <fullName evidence="2">Uncharacterized protein</fullName>
    </submittedName>
</protein>
<dbReference type="Ensembl" id="ENSOTST00005133573.1">
    <property type="protein sequence ID" value="ENSOTSP00005115293.1"/>
    <property type="gene ID" value="ENSOTSG00005074617.1"/>
</dbReference>
<feature type="compositionally biased region" description="Gly residues" evidence="1">
    <location>
        <begin position="275"/>
        <end position="288"/>
    </location>
</feature>
<dbReference type="GO" id="GO:0005654">
    <property type="term" value="C:nucleoplasm"/>
    <property type="evidence" value="ECO:0007669"/>
    <property type="project" value="TreeGrafter"/>
</dbReference>
<feature type="compositionally biased region" description="Polar residues" evidence="1">
    <location>
        <begin position="297"/>
        <end position="317"/>
    </location>
</feature>
<feature type="compositionally biased region" description="Low complexity" evidence="1">
    <location>
        <begin position="351"/>
        <end position="372"/>
    </location>
</feature>
<feature type="region of interest" description="Disordered" evidence="1">
    <location>
        <begin position="1"/>
        <end position="142"/>
    </location>
</feature>
<dbReference type="Ensembl" id="ENSOTST00005174559.1">
    <property type="protein sequence ID" value="ENSOTSP00005121324.1"/>
    <property type="gene ID" value="ENSOTSG00005074617.1"/>
</dbReference>
<dbReference type="Ensembl" id="ENSOTST00005181793.1">
    <property type="protein sequence ID" value="ENSOTSP00005113642.1"/>
    <property type="gene ID" value="ENSOTSG00005074617.1"/>
</dbReference>
<feature type="compositionally biased region" description="Polar residues" evidence="1">
    <location>
        <begin position="132"/>
        <end position="142"/>
    </location>
</feature>
<dbReference type="AlphaFoldDB" id="A0AAZ3PGK6"/>
<feature type="region of interest" description="Disordered" evidence="1">
    <location>
        <begin position="407"/>
        <end position="474"/>
    </location>
</feature>
<organism evidence="2 3">
    <name type="scientific">Oncorhynchus tshawytscha</name>
    <name type="common">Chinook salmon</name>
    <name type="synonym">Salmo tshawytscha</name>
    <dbReference type="NCBI Taxonomy" id="74940"/>
    <lineage>
        <taxon>Eukaryota</taxon>
        <taxon>Metazoa</taxon>
        <taxon>Chordata</taxon>
        <taxon>Craniata</taxon>
        <taxon>Vertebrata</taxon>
        <taxon>Euteleostomi</taxon>
        <taxon>Actinopterygii</taxon>
        <taxon>Neopterygii</taxon>
        <taxon>Teleostei</taxon>
        <taxon>Protacanthopterygii</taxon>
        <taxon>Salmoniformes</taxon>
        <taxon>Salmonidae</taxon>
        <taxon>Salmoninae</taxon>
        <taxon>Oncorhynchus</taxon>
    </lineage>
</organism>
<keyword evidence="3" id="KW-1185">Reference proteome</keyword>
<feature type="region of interest" description="Disordered" evidence="1">
    <location>
        <begin position="155"/>
        <end position="392"/>
    </location>
</feature>
<feature type="compositionally biased region" description="Polar residues" evidence="1">
    <location>
        <begin position="169"/>
        <end position="181"/>
    </location>
</feature>
<dbReference type="PANTHER" id="PTHR13020">
    <property type="entry name" value="TRINUCLEOTIDE REPEAT-CONTAINING GENE 6"/>
    <property type="match status" value="1"/>
</dbReference>
<dbReference type="GeneTree" id="ENSGT00940000158180"/>